<dbReference type="NCBIfam" id="TIGR03317">
    <property type="entry name" value="ygfZ_signature"/>
    <property type="match status" value="1"/>
</dbReference>
<dbReference type="Proteomes" id="UP000437638">
    <property type="component" value="Unassembled WGS sequence"/>
</dbReference>
<dbReference type="AlphaFoldDB" id="A0A7X3KQ89"/>
<name>A0A7X3KQ89_9GAMM</name>
<protein>
    <submittedName>
        <fullName evidence="2">Folate-binding protein</fullName>
    </submittedName>
</protein>
<dbReference type="Gene3D" id="3.30.70.1400">
    <property type="entry name" value="Aminomethyltransferase beta-barrel domains"/>
    <property type="match status" value="1"/>
</dbReference>
<dbReference type="EMBL" id="WTKP01000005">
    <property type="protein sequence ID" value="MWJ28230.1"/>
    <property type="molecule type" value="Genomic_DNA"/>
</dbReference>
<accession>A0A7X3KQ89</accession>
<organism evidence="2 3">
    <name type="scientific">Vreelandella zhuhanensis</name>
    <dbReference type="NCBI Taxonomy" id="2684210"/>
    <lineage>
        <taxon>Bacteria</taxon>
        <taxon>Pseudomonadati</taxon>
        <taxon>Pseudomonadota</taxon>
        <taxon>Gammaproteobacteria</taxon>
        <taxon>Oceanospirillales</taxon>
        <taxon>Halomonadaceae</taxon>
        <taxon>Vreelandella</taxon>
    </lineage>
</organism>
<comment type="caution">
    <text evidence="2">The sequence shown here is derived from an EMBL/GenBank/DDBJ whole genome shotgun (WGS) entry which is preliminary data.</text>
</comment>
<feature type="domain" description="GCVT N-terminal" evidence="1">
    <location>
        <begin position="13"/>
        <end position="138"/>
    </location>
</feature>
<dbReference type="InterPro" id="IPR006222">
    <property type="entry name" value="GCVT_N"/>
</dbReference>
<keyword evidence="3" id="KW-1185">Reference proteome</keyword>
<dbReference type="SUPFAM" id="SSF103025">
    <property type="entry name" value="Folate-binding domain"/>
    <property type="match status" value="1"/>
</dbReference>
<dbReference type="Pfam" id="PF01571">
    <property type="entry name" value="GCV_T"/>
    <property type="match status" value="1"/>
</dbReference>
<reference evidence="2 3" key="1">
    <citation type="submission" date="2019-12" db="EMBL/GenBank/DDBJ databases">
        <title>Halomonas rutogse sp. nov. isolated from two lakes on Tibetan Plateau.</title>
        <authorList>
            <person name="Gao P."/>
        </authorList>
    </citation>
    <scope>NUCLEOTIDE SEQUENCE [LARGE SCALE GENOMIC DNA]</scope>
    <source>
        <strain evidence="2 3">ZH2S</strain>
    </source>
</reference>
<evidence type="ECO:0000313" key="3">
    <source>
        <dbReference type="Proteomes" id="UP000437638"/>
    </source>
</evidence>
<proteinExistence type="predicted"/>
<dbReference type="InterPro" id="IPR017703">
    <property type="entry name" value="YgfZ/GCV_T_CS"/>
</dbReference>
<gene>
    <name evidence="2" type="ORF">GPM19_08420</name>
</gene>
<evidence type="ECO:0000313" key="2">
    <source>
        <dbReference type="EMBL" id="MWJ28230.1"/>
    </source>
</evidence>
<dbReference type="Gene3D" id="3.30.70.1630">
    <property type="match status" value="1"/>
</dbReference>
<dbReference type="PANTHER" id="PTHR22602">
    <property type="entry name" value="TRANSFERASE CAF17, MITOCHONDRIAL-RELATED"/>
    <property type="match status" value="1"/>
</dbReference>
<dbReference type="Gene3D" id="2.40.30.160">
    <property type="match status" value="1"/>
</dbReference>
<sequence length="323" mass="35047">MSDPLAPPDFVSLSHLGILELKGKGAETLLQGQTSAQVAHANGNFAPLTCFCTAKGRVLANAQLWKVAEDHYRLMLSHDLLDSLLAHLKKFAAFYKVELRIAQEISLIGVIGEHAGHQMAQALEVSLPDISWHQAQSASQDAQLLRHPGPQPRWLACIPQTGIATLDAIPQASVSQDESPWKLLDIQAGIAWVTSAQQDQFLPQMLNWEALGGISFKKGCYMGQEVVARAHFRGQVKKRLARAKVTTNTSIEPGTPVYDEAGKSRGEAVVTAADAQGNIEFLAVLATNAIEELSLNVEGYPVSLLALPYPIERLDPETLVAHE</sequence>
<dbReference type="GO" id="GO:0016226">
    <property type="term" value="P:iron-sulfur cluster assembly"/>
    <property type="evidence" value="ECO:0007669"/>
    <property type="project" value="TreeGrafter"/>
</dbReference>
<dbReference type="PANTHER" id="PTHR22602:SF0">
    <property type="entry name" value="TRANSFERASE CAF17, MITOCHONDRIAL-RELATED"/>
    <property type="match status" value="1"/>
</dbReference>
<dbReference type="PIRSF" id="PIRSF006487">
    <property type="entry name" value="GcvT"/>
    <property type="match status" value="1"/>
</dbReference>
<dbReference type="InterPro" id="IPR045179">
    <property type="entry name" value="YgfZ/GcvT"/>
</dbReference>
<evidence type="ECO:0000259" key="1">
    <source>
        <dbReference type="Pfam" id="PF01571"/>
    </source>
</evidence>
<dbReference type="RefSeq" id="WP_160418597.1">
    <property type="nucleotide sequence ID" value="NZ_WTKP01000005.1"/>
</dbReference>